<evidence type="ECO:0000259" key="4">
    <source>
        <dbReference type="PROSITE" id="PS01180"/>
    </source>
</evidence>
<evidence type="ECO:0000256" key="1">
    <source>
        <dbReference type="ARBA" id="ARBA00023157"/>
    </source>
</evidence>
<dbReference type="InterPro" id="IPR035914">
    <property type="entry name" value="Sperma_CUB_dom_sf"/>
</dbReference>
<dbReference type="EMBL" id="GGYP01005001">
    <property type="protein sequence ID" value="MDE49772.1"/>
    <property type="molecule type" value="Transcribed_RNA"/>
</dbReference>
<reference evidence="5" key="1">
    <citation type="submission" date="2018-10" db="EMBL/GenBank/DDBJ databases">
        <title>Transcriptome assembly of Aceria tosichella (Wheat curl mite) Type 2.</title>
        <authorList>
            <person name="Scully E.D."/>
            <person name="Geib S.M."/>
            <person name="Palmer N.A."/>
            <person name="Gupta A.K."/>
            <person name="Sarath G."/>
            <person name="Tatineni S."/>
        </authorList>
    </citation>
    <scope>NUCLEOTIDE SEQUENCE</scope>
    <source>
        <strain evidence="5">LincolnNE</strain>
    </source>
</reference>
<feature type="domain" description="CUB" evidence="4">
    <location>
        <begin position="87"/>
        <end position="205"/>
    </location>
</feature>
<name>A0A6G1S8H8_9ACAR</name>
<dbReference type="AlphaFoldDB" id="A0A6G1S8H8"/>
<feature type="domain" description="CUB" evidence="4">
    <location>
        <begin position="217"/>
        <end position="363"/>
    </location>
</feature>
<dbReference type="InterPro" id="IPR058698">
    <property type="entry name" value="CUB_metazoa"/>
</dbReference>
<evidence type="ECO:0000256" key="2">
    <source>
        <dbReference type="PROSITE-ProRule" id="PRU00059"/>
    </source>
</evidence>
<evidence type="ECO:0000313" key="6">
    <source>
        <dbReference type="EMBL" id="MDE49772.1"/>
    </source>
</evidence>
<dbReference type="Gene3D" id="2.60.120.290">
    <property type="entry name" value="Spermadhesin, CUB domain"/>
    <property type="match status" value="2"/>
</dbReference>
<dbReference type="PROSITE" id="PS01180">
    <property type="entry name" value="CUB"/>
    <property type="match status" value="2"/>
</dbReference>
<protein>
    <recommendedName>
        <fullName evidence="4">CUB domain-containing protein</fullName>
    </recommendedName>
</protein>
<keyword evidence="1" id="KW-1015">Disulfide bond</keyword>
<organism evidence="5">
    <name type="scientific">Aceria tosichella</name>
    <name type="common">wheat curl mite</name>
    <dbReference type="NCBI Taxonomy" id="561515"/>
    <lineage>
        <taxon>Eukaryota</taxon>
        <taxon>Metazoa</taxon>
        <taxon>Ecdysozoa</taxon>
        <taxon>Arthropoda</taxon>
        <taxon>Chelicerata</taxon>
        <taxon>Arachnida</taxon>
        <taxon>Acari</taxon>
        <taxon>Acariformes</taxon>
        <taxon>Trombidiformes</taxon>
        <taxon>Prostigmata</taxon>
        <taxon>Eupodina</taxon>
        <taxon>Eriophyoidea</taxon>
        <taxon>Eriophyidae</taxon>
        <taxon>Eriophyinae</taxon>
        <taxon>Aceriini</taxon>
        <taxon>Aceria</taxon>
    </lineage>
</organism>
<dbReference type="SUPFAM" id="SSF49854">
    <property type="entry name" value="Spermadhesin, CUB domain"/>
    <property type="match status" value="1"/>
</dbReference>
<accession>A0A6G1S8H8</accession>
<comment type="caution">
    <text evidence="2">Lacks conserved residue(s) required for the propagation of feature annotation.</text>
</comment>
<dbReference type="PANTHER" id="PTHR33236">
    <property type="entry name" value="INTRAFLAGELLAR TRANSPORT PROTEIN 122 FAMILY PROTEIN-RELATED"/>
    <property type="match status" value="1"/>
</dbReference>
<sequence length="367" mass="39911">MTLRASSTLLLAFGLLLALASSANAQRSGPSMAALVNLLRFQNTACHSDQEESGTCLSDNECSRRSGISIGSCANGYGSCCSFKFTCGGTTNQNETTFVNPNYPRGENGTETCQVTIEKSPNVCQLRLDFEEFTLAQPDENGLCTTDSFMVRTTVGERLPILCGDNAGQHMYIDMGRGSANPVVLSVVSNGDRLSRRWKIKINMINCNNLDMAPSGCLQSYRAPSGVIRSFNYGPRLDSRARYLSNLRYTSCVRIEENFCAIRWETETLNSFSFGAPFESANITELGGSSGGMCNSDDYIGIDQGSVDGIGQGEDRFCGTKLLESNAIISRSKPFQLKVRSNADQTQNALNSQVGFSLRYVQLPCVI</sequence>
<dbReference type="PANTHER" id="PTHR33236:SF5">
    <property type="entry name" value="CUB DOMAIN-CONTAINING PROTEIN"/>
    <property type="match status" value="1"/>
</dbReference>
<evidence type="ECO:0000313" key="5">
    <source>
        <dbReference type="EMBL" id="MDE46531.1"/>
    </source>
</evidence>
<gene>
    <name evidence="6" type="ORF">g.8180</name>
    <name evidence="5" type="ORF">g.8182</name>
</gene>
<dbReference type="Pfam" id="PF26080">
    <property type="entry name" value="CUB_animal"/>
    <property type="match status" value="1"/>
</dbReference>
<feature type="chain" id="PRO_5036385026" description="CUB domain-containing protein" evidence="3">
    <location>
        <begin position="26"/>
        <end position="367"/>
    </location>
</feature>
<proteinExistence type="predicted"/>
<dbReference type="Pfam" id="PF00431">
    <property type="entry name" value="CUB"/>
    <property type="match status" value="1"/>
</dbReference>
<keyword evidence="3" id="KW-0732">Signal</keyword>
<dbReference type="EMBL" id="GGYP01001760">
    <property type="protein sequence ID" value="MDE46531.1"/>
    <property type="molecule type" value="Transcribed_RNA"/>
</dbReference>
<evidence type="ECO:0000256" key="3">
    <source>
        <dbReference type="SAM" id="SignalP"/>
    </source>
</evidence>
<dbReference type="InterPro" id="IPR000859">
    <property type="entry name" value="CUB_dom"/>
</dbReference>
<feature type="signal peptide" evidence="3">
    <location>
        <begin position="1"/>
        <end position="25"/>
    </location>
</feature>